<comment type="catalytic activity">
    <reaction evidence="1">
        <text>a 4-O-methyl-thymidine in DNA + L-cysteinyl-[protein] = a thymidine in DNA + S-methyl-L-cysteinyl-[protein]</text>
        <dbReference type="Rhea" id="RHEA:53428"/>
        <dbReference type="Rhea" id="RHEA-COMP:10131"/>
        <dbReference type="Rhea" id="RHEA-COMP:10132"/>
        <dbReference type="Rhea" id="RHEA-COMP:13555"/>
        <dbReference type="Rhea" id="RHEA-COMP:13556"/>
        <dbReference type="ChEBI" id="CHEBI:29950"/>
        <dbReference type="ChEBI" id="CHEBI:82612"/>
        <dbReference type="ChEBI" id="CHEBI:137386"/>
        <dbReference type="ChEBI" id="CHEBI:137387"/>
        <dbReference type="EC" id="2.1.1.63"/>
    </reaction>
</comment>
<dbReference type="PANTHER" id="PTHR10815:SF5">
    <property type="entry name" value="METHYLATED-DNA--PROTEIN-CYSTEINE METHYLTRANSFERASE"/>
    <property type="match status" value="1"/>
</dbReference>
<keyword evidence="4" id="KW-0227">DNA damage</keyword>
<dbReference type="CDD" id="cd06445">
    <property type="entry name" value="ATase"/>
    <property type="match status" value="1"/>
</dbReference>
<comment type="caution">
    <text evidence="8">The sequence shown here is derived from an EMBL/GenBank/DDBJ whole genome shotgun (WGS) entry which is preliminary data.</text>
</comment>
<evidence type="ECO:0000256" key="6">
    <source>
        <dbReference type="ARBA" id="ARBA00049348"/>
    </source>
</evidence>
<dbReference type="GO" id="GO:0006281">
    <property type="term" value="P:DNA repair"/>
    <property type="evidence" value="ECO:0007669"/>
    <property type="project" value="UniProtKB-KW"/>
</dbReference>
<accession>A0A8J7W511</accession>
<protein>
    <recommendedName>
        <fullName evidence="7">Methylated-DNA-[protein]-cysteine S-methyltransferase DNA binding domain-containing protein</fullName>
    </recommendedName>
</protein>
<dbReference type="Pfam" id="PF01035">
    <property type="entry name" value="DNA_binding_1"/>
    <property type="match status" value="1"/>
</dbReference>
<proteinExistence type="predicted"/>
<dbReference type="SUPFAM" id="SSF46767">
    <property type="entry name" value="Methylated DNA-protein cysteine methyltransferase, C-terminal domain"/>
    <property type="match status" value="1"/>
</dbReference>
<dbReference type="InterPro" id="IPR014048">
    <property type="entry name" value="MethylDNA_cys_MeTrfase_DNA-bd"/>
</dbReference>
<dbReference type="EMBL" id="JWHL01000002">
    <property type="protein sequence ID" value="MBR1368419.1"/>
    <property type="molecule type" value="Genomic_DNA"/>
</dbReference>
<gene>
    <name evidence="8" type="ORF">RJ53_02440</name>
</gene>
<name>A0A8J7W511_9EURY</name>
<evidence type="ECO:0000256" key="2">
    <source>
        <dbReference type="ARBA" id="ARBA00022603"/>
    </source>
</evidence>
<keyword evidence="2" id="KW-0489">Methyltransferase</keyword>
<evidence type="ECO:0000256" key="1">
    <source>
        <dbReference type="ARBA" id="ARBA00001286"/>
    </source>
</evidence>
<dbReference type="OrthoDB" id="372118at2157"/>
<dbReference type="Proteomes" id="UP000730161">
    <property type="component" value="Unassembled WGS sequence"/>
</dbReference>
<keyword evidence="9" id="KW-1185">Reference proteome</keyword>
<dbReference type="Gene3D" id="1.10.10.10">
    <property type="entry name" value="Winged helix-like DNA-binding domain superfamily/Winged helix DNA-binding domain"/>
    <property type="match status" value="1"/>
</dbReference>
<dbReference type="PROSITE" id="PS00374">
    <property type="entry name" value="MGMT"/>
    <property type="match status" value="1"/>
</dbReference>
<evidence type="ECO:0000256" key="5">
    <source>
        <dbReference type="ARBA" id="ARBA00023204"/>
    </source>
</evidence>
<evidence type="ECO:0000256" key="4">
    <source>
        <dbReference type="ARBA" id="ARBA00022763"/>
    </source>
</evidence>
<dbReference type="NCBIfam" id="TIGR00589">
    <property type="entry name" value="ogt"/>
    <property type="match status" value="1"/>
</dbReference>
<dbReference type="InterPro" id="IPR036217">
    <property type="entry name" value="MethylDNA_cys_MeTrfase_DNAb"/>
</dbReference>
<dbReference type="RefSeq" id="WP_211530029.1">
    <property type="nucleotide sequence ID" value="NZ_JWHL01000002.1"/>
</dbReference>
<reference evidence="8" key="1">
    <citation type="submission" date="2014-12" db="EMBL/GenBank/DDBJ databases">
        <authorList>
            <person name="Huang H.-H."/>
            <person name="Chen S.-C."/>
            <person name="Lai M.-C."/>
        </authorList>
    </citation>
    <scope>NUCLEOTIDE SEQUENCE</scope>
    <source>
        <strain evidence="8">K1F9705b</strain>
    </source>
</reference>
<dbReference type="AlphaFoldDB" id="A0A8J7W511"/>
<feature type="domain" description="Methylated-DNA-[protein]-cysteine S-methyltransferase DNA binding" evidence="7">
    <location>
        <begin position="68"/>
        <end position="141"/>
    </location>
</feature>
<evidence type="ECO:0000313" key="9">
    <source>
        <dbReference type="Proteomes" id="UP000730161"/>
    </source>
</evidence>
<dbReference type="InterPro" id="IPR001497">
    <property type="entry name" value="MethylDNA_cys_MeTrfase_AS"/>
</dbReference>
<dbReference type="PANTHER" id="PTHR10815">
    <property type="entry name" value="METHYLATED-DNA--PROTEIN-CYSTEINE METHYLTRANSFERASE"/>
    <property type="match status" value="1"/>
</dbReference>
<sequence length="155" mass="16890">MAMREGSGRFGLWPVSVAWDGNCIHRVWFGRSGGGDPIPPEITGYLAGRRTDLSLFSSPAEEGDGVSARIYRIVREIPYGETRTYGEIAASAGTHARVVGGALARNPTPIIIPCHRVIGKRDIGGFTPDKAIKKELLDLEARTRRKDSLNSEQSK</sequence>
<evidence type="ECO:0000259" key="7">
    <source>
        <dbReference type="Pfam" id="PF01035"/>
    </source>
</evidence>
<dbReference type="InterPro" id="IPR036388">
    <property type="entry name" value="WH-like_DNA-bd_sf"/>
</dbReference>
<keyword evidence="3" id="KW-0808">Transferase</keyword>
<comment type="catalytic activity">
    <reaction evidence="6">
        <text>a 6-O-methyl-2'-deoxyguanosine in DNA + L-cysteinyl-[protein] = S-methyl-L-cysteinyl-[protein] + a 2'-deoxyguanosine in DNA</text>
        <dbReference type="Rhea" id="RHEA:24000"/>
        <dbReference type="Rhea" id="RHEA-COMP:10131"/>
        <dbReference type="Rhea" id="RHEA-COMP:10132"/>
        <dbReference type="Rhea" id="RHEA-COMP:11367"/>
        <dbReference type="Rhea" id="RHEA-COMP:11368"/>
        <dbReference type="ChEBI" id="CHEBI:29950"/>
        <dbReference type="ChEBI" id="CHEBI:82612"/>
        <dbReference type="ChEBI" id="CHEBI:85445"/>
        <dbReference type="ChEBI" id="CHEBI:85448"/>
        <dbReference type="EC" id="2.1.1.63"/>
    </reaction>
</comment>
<keyword evidence="5" id="KW-0234">DNA repair</keyword>
<dbReference type="GO" id="GO:0032259">
    <property type="term" value="P:methylation"/>
    <property type="evidence" value="ECO:0007669"/>
    <property type="project" value="UniProtKB-KW"/>
</dbReference>
<evidence type="ECO:0000313" key="8">
    <source>
        <dbReference type="EMBL" id="MBR1368419.1"/>
    </source>
</evidence>
<organism evidence="8 9">
    <name type="scientific">Methanocalculus chunghsingensis</name>
    <dbReference type="NCBI Taxonomy" id="156457"/>
    <lineage>
        <taxon>Archaea</taxon>
        <taxon>Methanobacteriati</taxon>
        <taxon>Methanobacteriota</taxon>
        <taxon>Stenosarchaea group</taxon>
        <taxon>Methanomicrobia</taxon>
        <taxon>Methanomicrobiales</taxon>
        <taxon>Methanocalculaceae</taxon>
        <taxon>Methanocalculus</taxon>
    </lineage>
</organism>
<dbReference type="GO" id="GO:0003908">
    <property type="term" value="F:methylated-DNA-[protein]-cysteine S-methyltransferase activity"/>
    <property type="evidence" value="ECO:0007669"/>
    <property type="project" value="UniProtKB-EC"/>
</dbReference>
<evidence type="ECO:0000256" key="3">
    <source>
        <dbReference type="ARBA" id="ARBA00022679"/>
    </source>
</evidence>